<keyword evidence="2" id="KW-1185">Reference proteome</keyword>
<evidence type="ECO:0000313" key="1">
    <source>
        <dbReference type="EMBL" id="KAG5596882.1"/>
    </source>
</evidence>
<protein>
    <submittedName>
        <fullName evidence="1">Uncharacterized protein</fullName>
    </submittedName>
</protein>
<dbReference type="EMBL" id="JACXVP010000007">
    <property type="protein sequence ID" value="KAG5596882.1"/>
    <property type="molecule type" value="Genomic_DNA"/>
</dbReference>
<gene>
    <name evidence="1" type="ORF">H5410_038114</name>
</gene>
<comment type="caution">
    <text evidence="1">The sequence shown here is derived from an EMBL/GenBank/DDBJ whole genome shotgun (WGS) entry which is preliminary data.</text>
</comment>
<name>A0A9J5Y9T8_SOLCO</name>
<reference evidence="1 2" key="1">
    <citation type="submission" date="2020-09" db="EMBL/GenBank/DDBJ databases">
        <title>De no assembly of potato wild relative species, Solanum commersonii.</title>
        <authorList>
            <person name="Cho K."/>
        </authorList>
    </citation>
    <scope>NUCLEOTIDE SEQUENCE [LARGE SCALE GENOMIC DNA]</scope>
    <source>
        <strain evidence="1">LZ3.2</strain>
        <tissue evidence="1">Leaf</tissue>
    </source>
</reference>
<proteinExistence type="predicted"/>
<sequence>MSAMDTIANNNQNEMLLDLDKKTLVSQFRNNPSSILKVFQEAIATTTNSYQQSQSIQCIHQILRTSAPQYSTASKLAFPQIPRYLLILIPHQNPAQA</sequence>
<dbReference type="Proteomes" id="UP000824120">
    <property type="component" value="Chromosome 7"/>
</dbReference>
<evidence type="ECO:0000313" key="2">
    <source>
        <dbReference type="Proteomes" id="UP000824120"/>
    </source>
</evidence>
<organism evidence="1 2">
    <name type="scientific">Solanum commersonii</name>
    <name type="common">Commerson's wild potato</name>
    <name type="synonym">Commerson's nightshade</name>
    <dbReference type="NCBI Taxonomy" id="4109"/>
    <lineage>
        <taxon>Eukaryota</taxon>
        <taxon>Viridiplantae</taxon>
        <taxon>Streptophyta</taxon>
        <taxon>Embryophyta</taxon>
        <taxon>Tracheophyta</taxon>
        <taxon>Spermatophyta</taxon>
        <taxon>Magnoliopsida</taxon>
        <taxon>eudicotyledons</taxon>
        <taxon>Gunneridae</taxon>
        <taxon>Pentapetalae</taxon>
        <taxon>asterids</taxon>
        <taxon>lamiids</taxon>
        <taxon>Solanales</taxon>
        <taxon>Solanaceae</taxon>
        <taxon>Solanoideae</taxon>
        <taxon>Solaneae</taxon>
        <taxon>Solanum</taxon>
    </lineage>
</organism>
<accession>A0A9J5Y9T8</accession>
<dbReference type="AlphaFoldDB" id="A0A9J5Y9T8"/>